<feature type="transmembrane region" description="Helical" evidence="2">
    <location>
        <begin position="246"/>
        <end position="270"/>
    </location>
</feature>
<dbReference type="InterPro" id="IPR053291">
    <property type="entry name" value="Ommatidial_diff-associated"/>
</dbReference>
<feature type="compositionally biased region" description="Polar residues" evidence="1">
    <location>
        <begin position="886"/>
        <end position="912"/>
    </location>
</feature>
<feature type="transmembrane region" description="Helical" evidence="2">
    <location>
        <begin position="409"/>
        <end position="431"/>
    </location>
</feature>
<evidence type="ECO:0000313" key="4">
    <source>
        <dbReference type="Proteomes" id="UP000024635"/>
    </source>
</evidence>
<evidence type="ECO:0000256" key="2">
    <source>
        <dbReference type="SAM" id="Phobius"/>
    </source>
</evidence>
<dbReference type="PANTHER" id="PTHR21579">
    <property type="entry name" value="PROTEIN TINCAR"/>
    <property type="match status" value="1"/>
</dbReference>
<dbReference type="EMBL" id="JARK01001429">
    <property type="protein sequence ID" value="EYC03537.1"/>
    <property type="molecule type" value="Genomic_DNA"/>
</dbReference>
<accession>A0A016TLN9</accession>
<comment type="caution">
    <text evidence="3">The sequence shown here is derived from an EMBL/GenBank/DDBJ whole genome shotgun (WGS) entry which is preliminary data.</text>
</comment>
<name>A0A016TLN9_9BILA</name>
<keyword evidence="2" id="KW-1133">Transmembrane helix</keyword>
<feature type="region of interest" description="Disordered" evidence="1">
    <location>
        <begin position="885"/>
        <end position="912"/>
    </location>
</feature>
<proteinExistence type="predicted"/>
<evidence type="ECO:0000313" key="3">
    <source>
        <dbReference type="EMBL" id="EYC03537.1"/>
    </source>
</evidence>
<keyword evidence="4" id="KW-1185">Reference proteome</keyword>
<reference evidence="4" key="1">
    <citation type="journal article" date="2015" name="Nat. Genet.">
        <title>The genome and transcriptome of the zoonotic hookworm Ancylostoma ceylanicum identify infection-specific gene families.</title>
        <authorList>
            <person name="Schwarz E.M."/>
            <person name="Hu Y."/>
            <person name="Antoshechkin I."/>
            <person name="Miller M.M."/>
            <person name="Sternberg P.W."/>
            <person name="Aroian R.V."/>
        </authorList>
    </citation>
    <scope>NUCLEOTIDE SEQUENCE</scope>
    <source>
        <strain evidence="4">HY135</strain>
    </source>
</reference>
<dbReference type="PANTHER" id="PTHR21579:SF20">
    <property type="entry name" value="PROTEIN TINCAR"/>
    <property type="match status" value="1"/>
</dbReference>
<feature type="transmembrane region" description="Helical" evidence="2">
    <location>
        <begin position="301"/>
        <end position="324"/>
    </location>
</feature>
<feature type="compositionally biased region" description="Polar residues" evidence="1">
    <location>
        <begin position="773"/>
        <end position="826"/>
    </location>
</feature>
<feature type="transmembrane region" description="Helical" evidence="2">
    <location>
        <begin position="12"/>
        <end position="33"/>
    </location>
</feature>
<dbReference type="OrthoDB" id="10033661at2759"/>
<keyword evidence="2" id="KW-0472">Membrane</keyword>
<gene>
    <name evidence="3" type="primary">Acey_s0093.g2644</name>
    <name evidence="3" type="synonym">Acey-K09F5.6</name>
    <name evidence="3" type="ORF">Y032_0093g2644</name>
</gene>
<feature type="transmembrane region" description="Helical" evidence="2">
    <location>
        <begin position="53"/>
        <end position="77"/>
    </location>
</feature>
<keyword evidence="2" id="KW-0812">Transmembrane</keyword>
<feature type="transmembrane region" description="Helical" evidence="2">
    <location>
        <begin position="379"/>
        <end position="402"/>
    </location>
</feature>
<protein>
    <recommendedName>
        <fullName evidence="5">Protein tincar</fullName>
    </recommendedName>
</protein>
<sequence length="912" mass="101636">MGCTFRARLNQICSIWYTILVLCIQSYLLYLGFERYKLYTEMKWPTGGYPHTWLTVYIILYAACIPLSLLFFSFGFFKSGNIAGDNEKLADREDRIIEVSRNRKGEKSGCLHGMKSCWQHSPPMPQQIHVVTALCQLIAQQFMISQLYRHGFVNSGDFLNTELDFVYQRARQLATNLPMGETRLTGFQITAEELRGSPLAPNLLPLLMNFRLFGIPLEFVNLITALVAYACAYPAVFWRVSKPFSLIFSFHMVIHCAAVIWGYLGFSILFRIQETNYNSLRPVGLGQYLVQSRNWPFYHPYAIIATFIGSLVLMTTAPVALYSYGYNKYFVNVMNVQAKNHIRAGSSAGQSEYSEYKRRNYSRPPSRELCCDGYAPHTVAIVLLVLIVVVRAPTIYALMILYQHEEKPLLLTCIIVDVVYLFTWILLWLMLTLKREWSFNVAHKVHQIYALQKGLATGHIKGNENPSQLKNSLIVMQRDHMFVTDDQAAKQSLLRHIQRGHFESPEEMYWSKSNGNQGSPNTRYYRKLPLEESSNNTPETSRLIQRPMEDSSATYNSVIRHAHGPAPHAAQLSMRGNSTPPDGRTQNTFGTLQRNQNAAYNSTLQRNPPSVQRTIPAGQWPTQQEAYASIHKAKEHSLYQRRDSADNPQYGKIESTYSNYGTYARMPPQSRIPIPPGQQVNSITLSGSNYSQQQTNSPSVISGVRQSPLMGERGSISGINGVGSNIMTTSARDQSPYQRSAIKLTSFNATEKGGVYGSVPSQWATQRAPPGQPSQLLWSANKPTVSASSSQQEQCFTPTSTLTSQGSTSNYDGQTPTPGSPQTNTPLYGRANNSGGGGGGGGVYGTLGDDSSFTDRTLQKPLRAVSTGSTSVRHTVKVVAPRNDDSANFSLTSSNGSSEANKTNNDFATSIV</sequence>
<organism evidence="3 4">
    <name type="scientific">Ancylostoma ceylanicum</name>
    <dbReference type="NCBI Taxonomy" id="53326"/>
    <lineage>
        <taxon>Eukaryota</taxon>
        <taxon>Metazoa</taxon>
        <taxon>Ecdysozoa</taxon>
        <taxon>Nematoda</taxon>
        <taxon>Chromadorea</taxon>
        <taxon>Rhabditida</taxon>
        <taxon>Rhabditina</taxon>
        <taxon>Rhabditomorpha</taxon>
        <taxon>Strongyloidea</taxon>
        <taxon>Ancylostomatidae</taxon>
        <taxon>Ancylostomatinae</taxon>
        <taxon>Ancylostoma</taxon>
    </lineage>
</organism>
<feature type="compositionally biased region" description="Gly residues" evidence="1">
    <location>
        <begin position="834"/>
        <end position="845"/>
    </location>
</feature>
<evidence type="ECO:0008006" key="5">
    <source>
        <dbReference type="Google" id="ProtNLM"/>
    </source>
</evidence>
<dbReference type="Proteomes" id="UP000024635">
    <property type="component" value="Unassembled WGS sequence"/>
</dbReference>
<feature type="region of interest" description="Disordered" evidence="1">
    <location>
        <begin position="751"/>
        <end position="854"/>
    </location>
</feature>
<dbReference type="AlphaFoldDB" id="A0A016TLN9"/>
<feature type="transmembrane region" description="Helical" evidence="2">
    <location>
        <begin position="219"/>
        <end position="240"/>
    </location>
</feature>
<evidence type="ECO:0000256" key="1">
    <source>
        <dbReference type="SAM" id="MobiDB-lite"/>
    </source>
</evidence>